<dbReference type="EMBL" id="JZKH01000022">
    <property type="protein sequence ID" value="KJS61705.1"/>
    <property type="molecule type" value="Genomic_DNA"/>
</dbReference>
<evidence type="ECO:0000313" key="2">
    <source>
        <dbReference type="Proteomes" id="UP000033699"/>
    </source>
</evidence>
<dbReference type="RefSeq" id="WP_045695983.1">
    <property type="nucleotide sequence ID" value="NZ_JZKH01000022.1"/>
</dbReference>
<dbReference type="AlphaFoldDB" id="A0A0F2THG2"/>
<comment type="caution">
    <text evidence="1">The sequence shown here is derived from an EMBL/GenBank/DDBJ whole genome shotgun (WGS) entry which is preliminary data.</text>
</comment>
<organism evidence="1 2">
    <name type="scientific">Streptomyces rubellomurinus (strain ATCC 31215)</name>
    <dbReference type="NCBI Taxonomy" id="359131"/>
    <lineage>
        <taxon>Bacteria</taxon>
        <taxon>Bacillati</taxon>
        <taxon>Actinomycetota</taxon>
        <taxon>Actinomycetes</taxon>
        <taxon>Kitasatosporales</taxon>
        <taxon>Streptomycetaceae</taxon>
        <taxon>Streptomyces</taxon>
    </lineage>
</organism>
<evidence type="ECO:0000313" key="1">
    <source>
        <dbReference type="EMBL" id="KJS61705.1"/>
    </source>
</evidence>
<proteinExistence type="predicted"/>
<gene>
    <name evidence="1" type="ORF">VM95_13330</name>
</gene>
<dbReference type="OrthoDB" id="3874292at2"/>
<name>A0A0F2THG2_STRR3</name>
<protein>
    <submittedName>
        <fullName evidence="1">Uncharacterized protein</fullName>
    </submittedName>
</protein>
<dbReference type="Proteomes" id="UP000033699">
    <property type="component" value="Unassembled WGS sequence"/>
</dbReference>
<dbReference type="PATRIC" id="fig|359131.3.peg.2896"/>
<keyword evidence="2" id="KW-1185">Reference proteome</keyword>
<sequence length="127" mass="13320">MDADEAQAREYLAALVSGPEPIRPGQPALAVPEQRAEVVIAVARRLALKAAPRPGTAAGPNPAPELLSVAEALVVDEHPAAADWSAADRDRLVGWVAVLIEHRGEDGVQDLVRALAAELRDEPGGSR</sequence>
<accession>A0A0F2THG2</accession>
<reference evidence="1 2" key="1">
    <citation type="submission" date="2015-02" db="EMBL/GenBank/DDBJ databases">
        <authorList>
            <person name="Ju K.-S."/>
            <person name="Doroghazi J.R."/>
            <person name="Metcalf W."/>
        </authorList>
    </citation>
    <scope>NUCLEOTIDE SEQUENCE [LARGE SCALE GENOMIC DNA]</scope>
    <source>
        <strain evidence="1 2">ATCC 31215</strain>
    </source>
</reference>